<name>A0AAV1ZLX0_9ARAC</name>
<dbReference type="Proteomes" id="UP001497382">
    <property type="component" value="Unassembled WGS sequence"/>
</dbReference>
<dbReference type="AlphaFoldDB" id="A0AAV1ZLX0"/>
<evidence type="ECO:0000313" key="1">
    <source>
        <dbReference type="EMBL" id="CAL1271284.1"/>
    </source>
</evidence>
<protein>
    <submittedName>
        <fullName evidence="1">Uncharacterized protein</fullName>
    </submittedName>
</protein>
<reference evidence="1 2" key="1">
    <citation type="submission" date="2024-04" db="EMBL/GenBank/DDBJ databases">
        <authorList>
            <person name="Rising A."/>
            <person name="Reimegard J."/>
            <person name="Sonavane S."/>
            <person name="Akerstrom W."/>
            <person name="Nylinder S."/>
            <person name="Hedman E."/>
            <person name="Kallberg Y."/>
        </authorList>
    </citation>
    <scope>NUCLEOTIDE SEQUENCE [LARGE SCALE GENOMIC DNA]</scope>
</reference>
<evidence type="ECO:0000313" key="2">
    <source>
        <dbReference type="Proteomes" id="UP001497382"/>
    </source>
</evidence>
<proteinExistence type="predicted"/>
<comment type="caution">
    <text evidence="1">The sequence shown here is derived from an EMBL/GenBank/DDBJ whole genome shotgun (WGS) entry which is preliminary data.</text>
</comment>
<keyword evidence="2" id="KW-1185">Reference proteome</keyword>
<gene>
    <name evidence="1" type="ORF">LARSCL_LOCUS5740</name>
</gene>
<accession>A0AAV1ZLX0</accession>
<organism evidence="1 2">
    <name type="scientific">Larinioides sclopetarius</name>
    <dbReference type="NCBI Taxonomy" id="280406"/>
    <lineage>
        <taxon>Eukaryota</taxon>
        <taxon>Metazoa</taxon>
        <taxon>Ecdysozoa</taxon>
        <taxon>Arthropoda</taxon>
        <taxon>Chelicerata</taxon>
        <taxon>Arachnida</taxon>
        <taxon>Araneae</taxon>
        <taxon>Araneomorphae</taxon>
        <taxon>Entelegynae</taxon>
        <taxon>Araneoidea</taxon>
        <taxon>Araneidae</taxon>
        <taxon>Larinioides</taxon>
    </lineage>
</organism>
<sequence>MARHPSPANAVDEVWHRNEAAWNELPVSVIQAQFDSIPKRRSLNMSGDKPKNVSSLTIYHSPMIHVDSPRRSKTRQSLRKQRNMRLPCVRKFKLEPTLYSESLKEFSRNDIFGQYRPNGVLHGFLSAKVESGSVKSS</sequence>
<dbReference type="EMBL" id="CAXIEN010000053">
    <property type="protein sequence ID" value="CAL1271284.1"/>
    <property type="molecule type" value="Genomic_DNA"/>
</dbReference>